<evidence type="ECO:0000256" key="3">
    <source>
        <dbReference type="ARBA" id="ARBA00022723"/>
    </source>
</evidence>
<dbReference type="PANTHER" id="PTHR11136">
    <property type="entry name" value="FOLYLPOLYGLUTAMATE SYNTHASE-RELATED"/>
    <property type="match status" value="1"/>
</dbReference>
<dbReference type="SUPFAM" id="SSF53244">
    <property type="entry name" value="MurD-like peptide ligases, peptide-binding domain"/>
    <property type="match status" value="1"/>
</dbReference>
<keyword evidence="6" id="KW-0460">Magnesium</keyword>
<dbReference type="PANTHER" id="PTHR11136:SF0">
    <property type="entry name" value="DIHYDROFOLATE SYNTHETASE-RELATED"/>
    <property type="match status" value="1"/>
</dbReference>
<keyword evidence="2" id="KW-0436">Ligase</keyword>
<dbReference type="EMBL" id="HBFP01012079">
    <property type="protein sequence ID" value="CAD8824353.1"/>
    <property type="molecule type" value="Transcribed_RNA"/>
</dbReference>
<feature type="compositionally biased region" description="Polar residues" evidence="7">
    <location>
        <begin position="68"/>
        <end position="77"/>
    </location>
</feature>
<evidence type="ECO:0000256" key="6">
    <source>
        <dbReference type="ARBA" id="ARBA00022842"/>
    </source>
</evidence>
<dbReference type="SUPFAM" id="SSF53623">
    <property type="entry name" value="MurD-like peptide ligases, catalytic domain"/>
    <property type="match status" value="1"/>
</dbReference>
<dbReference type="InterPro" id="IPR036565">
    <property type="entry name" value="Mur-like_cat_sf"/>
</dbReference>
<feature type="region of interest" description="Disordered" evidence="7">
    <location>
        <begin position="56"/>
        <end position="77"/>
    </location>
</feature>
<dbReference type="Pfam" id="PF08245">
    <property type="entry name" value="Mur_ligase_M"/>
    <property type="match status" value="1"/>
</dbReference>
<evidence type="ECO:0000256" key="4">
    <source>
        <dbReference type="ARBA" id="ARBA00022741"/>
    </source>
</evidence>
<dbReference type="InterPro" id="IPR018109">
    <property type="entry name" value="Folylpolyglutamate_synth_CS"/>
</dbReference>
<name>A0A6T6NDI2_9RHOD</name>
<dbReference type="EMBL" id="HBFP01012078">
    <property type="protein sequence ID" value="CAD8824352.1"/>
    <property type="molecule type" value="Transcribed_RNA"/>
</dbReference>
<evidence type="ECO:0000256" key="2">
    <source>
        <dbReference type="ARBA" id="ARBA00022598"/>
    </source>
</evidence>
<dbReference type="InterPro" id="IPR036615">
    <property type="entry name" value="Mur_ligase_C_dom_sf"/>
</dbReference>
<dbReference type="GO" id="GO:0005524">
    <property type="term" value="F:ATP binding"/>
    <property type="evidence" value="ECO:0007669"/>
    <property type="project" value="UniProtKB-KW"/>
</dbReference>
<feature type="compositionally biased region" description="Low complexity" evidence="7">
    <location>
        <begin position="56"/>
        <end position="67"/>
    </location>
</feature>
<dbReference type="PROSITE" id="PS01012">
    <property type="entry name" value="FOLYLPOLYGLU_SYNT_2"/>
    <property type="match status" value="1"/>
</dbReference>
<proteinExistence type="inferred from homology"/>
<evidence type="ECO:0000256" key="1">
    <source>
        <dbReference type="ARBA" id="ARBA00008276"/>
    </source>
</evidence>
<dbReference type="InterPro" id="IPR013221">
    <property type="entry name" value="Mur_ligase_cen"/>
</dbReference>
<reference evidence="9" key="1">
    <citation type="submission" date="2021-01" db="EMBL/GenBank/DDBJ databases">
        <authorList>
            <person name="Corre E."/>
            <person name="Pelletier E."/>
            <person name="Niang G."/>
            <person name="Scheremetjew M."/>
            <person name="Finn R."/>
            <person name="Kale V."/>
            <person name="Holt S."/>
            <person name="Cochrane G."/>
            <person name="Meng A."/>
            <person name="Brown T."/>
            <person name="Cohen L."/>
        </authorList>
    </citation>
    <scope>NUCLEOTIDE SEQUENCE</scope>
    <source>
        <strain evidence="9">CCMP3278</strain>
    </source>
</reference>
<feature type="domain" description="Mur ligase central" evidence="8">
    <location>
        <begin position="151"/>
        <end position="339"/>
    </location>
</feature>
<dbReference type="InterPro" id="IPR001645">
    <property type="entry name" value="Folylpolyglutamate_synth"/>
</dbReference>
<dbReference type="NCBIfam" id="TIGR01499">
    <property type="entry name" value="folC"/>
    <property type="match status" value="1"/>
</dbReference>
<dbReference type="GO" id="GO:0008841">
    <property type="term" value="F:dihydrofolate synthase activity"/>
    <property type="evidence" value="ECO:0007669"/>
    <property type="project" value="TreeGrafter"/>
</dbReference>
<keyword evidence="5" id="KW-0067">ATP-binding</keyword>
<dbReference type="GO" id="GO:0046872">
    <property type="term" value="F:metal ion binding"/>
    <property type="evidence" value="ECO:0007669"/>
    <property type="project" value="UniProtKB-KW"/>
</dbReference>
<accession>A0A6T6NDI2</accession>
<comment type="similarity">
    <text evidence="1">Belongs to the folylpolyglutamate synthase family.</text>
</comment>
<gene>
    <name evidence="9" type="ORF">TOLI1172_LOCUS8751</name>
    <name evidence="10" type="ORF">TOLI1172_LOCUS8752</name>
</gene>
<evidence type="ECO:0000256" key="5">
    <source>
        <dbReference type="ARBA" id="ARBA00022840"/>
    </source>
</evidence>
<dbReference type="Gene3D" id="3.40.1190.10">
    <property type="entry name" value="Mur-like, catalytic domain"/>
    <property type="match status" value="1"/>
</dbReference>
<keyword evidence="3" id="KW-0479">Metal-binding</keyword>
<dbReference type="AlphaFoldDB" id="A0A6T6NDI2"/>
<dbReference type="GO" id="GO:0005737">
    <property type="term" value="C:cytoplasm"/>
    <property type="evidence" value="ECO:0007669"/>
    <property type="project" value="TreeGrafter"/>
</dbReference>
<protein>
    <recommendedName>
        <fullName evidence="8">Mur ligase central domain-containing protein</fullName>
    </recommendedName>
</protein>
<evidence type="ECO:0000256" key="7">
    <source>
        <dbReference type="SAM" id="MobiDB-lite"/>
    </source>
</evidence>
<dbReference type="Gene3D" id="3.90.190.20">
    <property type="entry name" value="Mur ligase, C-terminal domain"/>
    <property type="match status" value="1"/>
</dbReference>
<evidence type="ECO:0000259" key="8">
    <source>
        <dbReference type="Pfam" id="PF08245"/>
    </source>
</evidence>
<keyword evidence="4" id="KW-0547">Nucleotide-binding</keyword>
<evidence type="ECO:0000313" key="9">
    <source>
        <dbReference type="EMBL" id="CAD8824352.1"/>
    </source>
</evidence>
<dbReference type="GO" id="GO:0004326">
    <property type="term" value="F:tetrahydrofolylpolyglutamate synthase activity"/>
    <property type="evidence" value="ECO:0007669"/>
    <property type="project" value="InterPro"/>
</dbReference>
<evidence type="ECO:0000313" key="10">
    <source>
        <dbReference type="EMBL" id="CAD8824353.1"/>
    </source>
</evidence>
<sequence length="562" mass="62794">MRQFSPDEQYDMLLKTHAHVFHSVIRNSCTNSTSIRSSVSVPIRFHTQLLRSMSSSITHHSSAIHPSQPDSIKQSQQIAADNRFPPVFSNSHHNYSPTLQNALTHLDSLIDWERQSRVVGQQRQMRVDSKPCQTLLHHLNNPHHSLQSIHITGSKGKGSVSTLMESALRKCGKRTGWIRSPHVVRITERIGINGHEINDDLLGNAIMKSMEAKYECEKLHSVIGKCMTWFDVLTAAGFLAMRDMNVEWAVVEVGMGGERDSTNVLYSPVSIITNIYLEHADIIGPTRADIACEKAGIIHANAVCITSVDKNDREVATPIENRVKQTKNARLVYVESGKNISIRDENVCTARTAWKEMLAAGLLTESEYHNGLLDDAHCEKALKQLIGRAETLLVRNREFVQVPFLVDGAHVAESVYRVIHEVCQSNEAVDLKLIVIVAVGREKDSKGISKSILSVDSVCDVICTQIGTEKPYLSSREMYDTLNQVQSEMNLNRNVNVYEEMNVQNAVEVALKLTESTSASSHRHFIRENLSNKTKTMIIGIGSLHLIGKLRPMLASKTKTIE</sequence>
<organism evidence="9">
    <name type="scientific">Timspurckia oligopyrenoides</name>
    <dbReference type="NCBI Taxonomy" id="708627"/>
    <lineage>
        <taxon>Eukaryota</taxon>
        <taxon>Rhodophyta</taxon>
        <taxon>Bangiophyceae</taxon>
        <taxon>Porphyridiales</taxon>
        <taxon>Porphyridiaceae</taxon>
        <taxon>Timspurckia</taxon>
    </lineage>
</organism>